<comment type="caution">
    <text evidence="5">The sequence shown here is derived from an EMBL/GenBank/DDBJ whole genome shotgun (WGS) entry which is preliminary data.</text>
</comment>
<gene>
    <name evidence="5" type="ORF">GCM10007205_13760</name>
</gene>
<evidence type="ECO:0000313" key="5">
    <source>
        <dbReference type="EMBL" id="GGC05874.1"/>
    </source>
</evidence>
<feature type="region of interest" description="Disordered" evidence="3">
    <location>
        <begin position="222"/>
        <end position="244"/>
    </location>
</feature>
<dbReference type="PANTHER" id="PTHR30035">
    <property type="entry name" value="LIPOPROTEIN VACJ-RELATED"/>
    <property type="match status" value="1"/>
</dbReference>
<dbReference type="Proteomes" id="UP000620266">
    <property type="component" value="Unassembled WGS sequence"/>
</dbReference>
<dbReference type="PRINTS" id="PR01805">
    <property type="entry name" value="VACJLIPOPROT"/>
</dbReference>
<evidence type="ECO:0000313" key="6">
    <source>
        <dbReference type="Proteomes" id="UP000620266"/>
    </source>
</evidence>
<reference evidence="5" key="1">
    <citation type="journal article" date="2014" name="Int. J. Syst. Evol. Microbiol.">
        <title>Complete genome sequence of Corynebacterium casei LMG S-19264T (=DSM 44701T), isolated from a smear-ripened cheese.</title>
        <authorList>
            <consortium name="US DOE Joint Genome Institute (JGI-PGF)"/>
            <person name="Walter F."/>
            <person name="Albersmeier A."/>
            <person name="Kalinowski J."/>
            <person name="Ruckert C."/>
        </authorList>
    </citation>
    <scope>NUCLEOTIDE SEQUENCE</scope>
    <source>
        <strain evidence="5">CCM 7086</strain>
    </source>
</reference>
<dbReference type="AlphaFoldDB" id="A0A8J2UKJ8"/>
<sequence>MKNTSKALLLTGALLLGGCASTGGNQTPGDPLEGFNRSMFEFNDTVDRVALKPVATAYRDHLPSFVQTAVSNFFGNIGDVWIMVNNFLQGKAENGMSDLMRVAVNTTMGFGGILDIASEAGLQKHNEDFGQTLGKWGVASGPYVVLPFFGPSTVRDTAGLPADIYGNPWTYVTPVDVRNTGAVIRVVDQRATLLGATNLMEEAALDRYSFLRDAYLQRRQSLVYDGNPPPAPLPDYDLDDDDQP</sequence>
<accession>A0A8J2UKJ8</accession>
<dbReference type="PANTHER" id="PTHR30035:SF3">
    <property type="entry name" value="INTERMEMBRANE PHOSPHOLIPID TRANSPORT SYSTEM LIPOPROTEIN MLAA"/>
    <property type="match status" value="1"/>
</dbReference>
<protein>
    <recommendedName>
        <fullName evidence="7">ABC transporter</fullName>
    </recommendedName>
</protein>
<evidence type="ECO:0008006" key="7">
    <source>
        <dbReference type="Google" id="ProtNLM"/>
    </source>
</evidence>
<comment type="similarity">
    <text evidence="1">Belongs to the MlaA family.</text>
</comment>
<dbReference type="Pfam" id="PF04333">
    <property type="entry name" value="MlaA"/>
    <property type="match status" value="1"/>
</dbReference>
<organism evidence="5 6">
    <name type="scientific">Oxalicibacterium flavum</name>
    <dbReference type="NCBI Taxonomy" id="179467"/>
    <lineage>
        <taxon>Bacteria</taxon>
        <taxon>Pseudomonadati</taxon>
        <taxon>Pseudomonadota</taxon>
        <taxon>Betaproteobacteria</taxon>
        <taxon>Burkholderiales</taxon>
        <taxon>Oxalobacteraceae</taxon>
        <taxon>Oxalicibacterium</taxon>
    </lineage>
</organism>
<name>A0A8J2UKJ8_9BURK</name>
<evidence type="ECO:0000256" key="1">
    <source>
        <dbReference type="ARBA" id="ARBA00010634"/>
    </source>
</evidence>
<dbReference type="EMBL" id="BMCG01000003">
    <property type="protein sequence ID" value="GGC05874.1"/>
    <property type="molecule type" value="Genomic_DNA"/>
</dbReference>
<dbReference type="GO" id="GO:0120010">
    <property type="term" value="P:intermembrane phospholipid transfer"/>
    <property type="evidence" value="ECO:0007669"/>
    <property type="project" value="TreeGrafter"/>
</dbReference>
<reference evidence="5" key="2">
    <citation type="submission" date="2020-09" db="EMBL/GenBank/DDBJ databases">
        <authorList>
            <person name="Sun Q."/>
            <person name="Sedlacek I."/>
        </authorList>
    </citation>
    <scope>NUCLEOTIDE SEQUENCE</scope>
    <source>
        <strain evidence="5">CCM 7086</strain>
    </source>
</reference>
<dbReference type="InterPro" id="IPR007428">
    <property type="entry name" value="MlaA"/>
</dbReference>
<evidence type="ECO:0000256" key="2">
    <source>
        <dbReference type="ARBA" id="ARBA00022729"/>
    </source>
</evidence>
<feature type="signal peptide" evidence="4">
    <location>
        <begin position="1"/>
        <end position="22"/>
    </location>
</feature>
<keyword evidence="2 4" id="KW-0732">Signal</keyword>
<keyword evidence="6" id="KW-1185">Reference proteome</keyword>
<dbReference type="RefSeq" id="WP_188395498.1">
    <property type="nucleotide sequence ID" value="NZ_BMCG01000003.1"/>
</dbReference>
<proteinExistence type="inferred from homology"/>
<dbReference type="PROSITE" id="PS51257">
    <property type="entry name" value="PROKAR_LIPOPROTEIN"/>
    <property type="match status" value="1"/>
</dbReference>
<feature type="chain" id="PRO_5035211526" description="ABC transporter" evidence="4">
    <location>
        <begin position="23"/>
        <end position="244"/>
    </location>
</feature>
<dbReference type="GO" id="GO:0016020">
    <property type="term" value="C:membrane"/>
    <property type="evidence" value="ECO:0007669"/>
    <property type="project" value="InterPro"/>
</dbReference>
<evidence type="ECO:0000256" key="3">
    <source>
        <dbReference type="SAM" id="MobiDB-lite"/>
    </source>
</evidence>
<evidence type="ECO:0000256" key="4">
    <source>
        <dbReference type="SAM" id="SignalP"/>
    </source>
</evidence>